<evidence type="ECO:0000313" key="5">
    <source>
        <dbReference type="Proteomes" id="UP000318053"/>
    </source>
</evidence>
<comment type="similarity">
    <text evidence="1">Belongs to the sulfotransferase 1 family.</text>
</comment>
<comment type="caution">
    <text evidence="4">The sequence shown here is derived from an EMBL/GenBank/DDBJ whole genome shotgun (WGS) entry which is preliminary data.</text>
</comment>
<protein>
    <submittedName>
        <fullName evidence="4">Sulfotransferase domain protein</fullName>
    </submittedName>
</protein>
<dbReference type="AlphaFoldDB" id="A0A5C5YDA8"/>
<keyword evidence="5" id="KW-1185">Reference proteome</keyword>
<evidence type="ECO:0000259" key="3">
    <source>
        <dbReference type="Pfam" id="PF00685"/>
    </source>
</evidence>
<proteinExistence type="inferred from homology"/>
<evidence type="ECO:0000313" key="4">
    <source>
        <dbReference type="EMBL" id="TWT72938.1"/>
    </source>
</evidence>
<feature type="domain" description="Sulfotransferase" evidence="3">
    <location>
        <begin position="7"/>
        <end position="184"/>
    </location>
</feature>
<dbReference type="PANTHER" id="PTHR11783">
    <property type="entry name" value="SULFOTRANSFERASE SULT"/>
    <property type="match status" value="1"/>
</dbReference>
<keyword evidence="2 4" id="KW-0808">Transferase</keyword>
<gene>
    <name evidence="4" type="ORF">CA85_13990</name>
</gene>
<sequence>MPDLNKPAVLVATHPRSGTHLTIDLLRRNFPDLASKKKRGESLDSLYVPIDIVLGRDPSAIERTQRLVERHDHPILKSHWLNPDYANLIAASADLGQWVAENAKVIYVVREPHRVLASHYLFESSHRDVDGDLQAWFDHACRYWCRHVRGWLSTTPSMVLRFEQIISEPSETVRELSDVLELPARAVEPMLPPKLRSKWLGRWYRVTGTSAPSTEILTPGQGASFDSLFGDLDMTVFESLVLPLAEQVGYE</sequence>
<dbReference type="EMBL" id="SJPK01000003">
    <property type="protein sequence ID" value="TWT72938.1"/>
    <property type="molecule type" value="Genomic_DNA"/>
</dbReference>
<dbReference type="InterPro" id="IPR000863">
    <property type="entry name" value="Sulfotransferase_dom"/>
</dbReference>
<dbReference type="Pfam" id="PF00685">
    <property type="entry name" value="Sulfotransfer_1"/>
    <property type="match status" value="1"/>
</dbReference>
<reference evidence="4 5" key="1">
    <citation type="submission" date="2019-02" db="EMBL/GenBank/DDBJ databases">
        <title>Deep-cultivation of Planctomycetes and their phenomic and genomic characterization uncovers novel biology.</title>
        <authorList>
            <person name="Wiegand S."/>
            <person name="Jogler M."/>
            <person name="Boedeker C."/>
            <person name="Pinto D."/>
            <person name="Vollmers J."/>
            <person name="Rivas-Marin E."/>
            <person name="Kohn T."/>
            <person name="Peeters S.H."/>
            <person name="Heuer A."/>
            <person name="Rast P."/>
            <person name="Oberbeckmann S."/>
            <person name="Bunk B."/>
            <person name="Jeske O."/>
            <person name="Meyerdierks A."/>
            <person name="Storesund J.E."/>
            <person name="Kallscheuer N."/>
            <person name="Luecker S."/>
            <person name="Lage O.M."/>
            <person name="Pohl T."/>
            <person name="Merkel B.J."/>
            <person name="Hornburger P."/>
            <person name="Mueller R.-W."/>
            <person name="Bruemmer F."/>
            <person name="Labrenz M."/>
            <person name="Spormann A.M."/>
            <person name="Op Den Camp H."/>
            <person name="Overmann J."/>
            <person name="Amann R."/>
            <person name="Jetten M.S.M."/>
            <person name="Mascher T."/>
            <person name="Medema M.H."/>
            <person name="Devos D.P."/>
            <person name="Kaster A.-K."/>
            <person name="Ovreas L."/>
            <person name="Rohde M."/>
            <person name="Galperin M.Y."/>
            <person name="Jogler C."/>
        </authorList>
    </citation>
    <scope>NUCLEOTIDE SEQUENCE [LARGE SCALE GENOMIC DNA]</scope>
    <source>
        <strain evidence="4 5">CA85</strain>
    </source>
</reference>
<evidence type="ECO:0000256" key="2">
    <source>
        <dbReference type="ARBA" id="ARBA00022679"/>
    </source>
</evidence>
<dbReference type="OrthoDB" id="8446141at2"/>
<dbReference type="RefSeq" id="WP_146390540.1">
    <property type="nucleotide sequence ID" value="NZ_SJPK01000003.1"/>
</dbReference>
<evidence type="ECO:0000256" key="1">
    <source>
        <dbReference type="ARBA" id="ARBA00005771"/>
    </source>
</evidence>
<dbReference type="InterPro" id="IPR027417">
    <property type="entry name" value="P-loop_NTPase"/>
</dbReference>
<accession>A0A5C5YDA8</accession>
<dbReference type="Proteomes" id="UP000318053">
    <property type="component" value="Unassembled WGS sequence"/>
</dbReference>
<organism evidence="4 5">
    <name type="scientific">Allorhodopirellula solitaria</name>
    <dbReference type="NCBI Taxonomy" id="2527987"/>
    <lineage>
        <taxon>Bacteria</taxon>
        <taxon>Pseudomonadati</taxon>
        <taxon>Planctomycetota</taxon>
        <taxon>Planctomycetia</taxon>
        <taxon>Pirellulales</taxon>
        <taxon>Pirellulaceae</taxon>
        <taxon>Allorhodopirellula</taxon>
    </lineage>
</organism>
<dbReference type="SUPFAM" id="SSF52540">
    <property type="entry name" value="P-loop containing nucleoside triphosphate hydrolases"/>
    <property type="match status" value="1"/>
</dbReference>
<dbReference type="Gene3D" id="3.40.50.300">
    <property type="entry name" value="P-loop containing nucleotide triphosphate hydrolases"/>
    <property type="match status" value="1"/>
</dbReference>
<dbReference type="GO" id="GO:0008146">
    <property type="term" value="F:sulfotransferase activity"/>
    <property type="evidence" value="ECO:0007669"/>
    <property type="project" value="InterPro"/>
</dbReference>
<name>A0A5C5YDA8_9BACT</name>